<dbReference type="SUPFAM" id="SSF47413">
    <property type="entry name" value="lambda repressor-like DNA-binding domains"/>
    <property type="match status" value="1"/>
</dbReference>
<organism evidence="2 3">
    <name type="scientific">Fodinicola feengrottensis</name>
    <dbReference type="NCBI Taxonomy" id="435914"/>
    <lineage>
        <taxon>Bacteria</taxon>
        <taxon>Bacillati</taxon>
        <taxon>Actinomycetota</taxon>
        <taxon>Actinomycetes</taxon>
        <taxon>Mycobacteriales</taxon>
        <taxon>Fodinicola</taxon>
    </lineage>
</organism>
<dbReference type="InterPro" id="IPR001387">
    <property type="entry name" value="Cro/C1-type_HTH"/>
</dbReference>
<name>A0ABN2G8B6_9ACTN</name>
<dbReference type="InterPro" id="IPR010982">
    <property type="entry name" value="Lambda_DNA-bd_dom_sf"/>
</dbReference>
<reference evidence="2 3" key="1">
    <citation type="journal article" date="2019" name="Int. J. Syst. Evol. Microbiol.">
        <title>The Global Catalogue of Microorganisms (GCM) 10K type strain sequencing project: providing services to taxonomists for standard genome sequencing and annotation.</title>
        <authorList>
            <consortium name="The Broad Institute Genomics Platform"/>
            <consortium name="The Broad Institute Genome Sequencing Center for Infectious Disease"/>
            <person name="Wu L."/>
            <person name="Ma J."/>
        </authorList>
    </citation>
    <scope>NUCLEOTIDE SEQUENCE [LARGE SCALE GENOMIC DNA]</scope>
    <source>
        <strain evidence="2 3">JCM 14718</strain>
    </source>
</reference>
<dbReference type="PROSITE" id="PS50943">
    <property type="entry name" value="HTH_CROC1"/>
    <property type="match status" value="1"/>
</dbReference>
<comment type="caution">
    <text evidence="2">The sequence shown here is derived from an EMBL/GenBank/DDBJ whole genome shotgun (WGS) entry which is preliminary data.</text>
</comment>
<dbReference type="Pfam" id="PF13560">
    <property type="entry name" value="HTH_31"/>
    <property type="match status" value="1"/>
</dbReference>
<dbReference type="SMART" id="SM00530">
    <property type="entry name" value="HTH_XRE"/>
    <property type="match status" value="1"/>
</dbReference>
<evidence type="ECO:0000313" key="2">
    <source>
        <dbReference type="EMBL" id="GAA1666641.1"/>
    </source>
</evidence>
<proteinExistence type="predicted"/>
<dbReference type="EMBL" id="BAAANY010000005">
    <property type="protein sequence ID" value="GAA1666641.1"/>
    <property type="molecule type" value="Genomic_DNA"/>
</dbReference>
<dbReference type="Gene3D" id="1.10.260.40">
    <property type="entry name" value="lambda repressor-like DNA-binding domains"/>
    <property type="match status" value="1"/>
</dbReference>
<dbReference type="Proteomes" id="UP001500618">
    <property type="component" value="Unassembled WGS sequence"/>
</dbReference>
<dbReference type="RefSeq" id="WP_163566631.1">
    <property type="nucleotide sequence ID" value="NZ_BAAANY010000005.1"/>
</dbReference>
<keyword evidence="3" id="KW-1185">Reference proteome</keyword>
<evidence type="ECO:0000259" key="1">
    <source>
        <dbReference type="PROSITE" id="PS50943"/>
    </source>
</evidence>
<feature type="domain" description="HTH cro/C1-type" evidence="1">
    <location>
        <begin position="12"/>
        <end position="66"/>
    </location>
</feature>
<accession>A0ABN2G8B6</accession>
<sequence length="74" mass="8367">MDERTRVVGRRIAAARTAQGLSQRELATRANVSIWLLRKVEQGVQGPTVAFLTAVCKVLALDERSLNAYQRRHY</sequence>
<gene>
    <name evidence="2" type="ORF">GCM10009765_15150</name>
</gene>
<evidence type="ECO:0000313" key="3">
    <source>
        <dbReference type="Proteomes" id="UP001500618"/>
    </source>
</evidence>
<dbReference type="CDD" id="cd00093">
    <property type="entry name" value="HTH_XRE"/>
    <property type="match status" value="1"/>
</dbReference>
<protein>
    <recommendedName>
        <fullName evidence="1">HTH cro/C1-type domain-containing protein</fullName>
    </recommendedName>
</protein>